<gene>
    <name evidence="2" type="ORF">PSANT_00669</name>
</gene>
<reference evidence="2" key="1">
    <citation type="submission" date="2018-03" db="EMBL/GenBank/DDBJ databases">
        <authorList>
            <person name="Guldener U."/>
        </authorList>
    </citation>
    <scope>NUCLEOTIDE SEQUENCE [LARGE SCALE GENOMIC DNA]</scope>
    <source>
        <strain evidence="2">ATCC34888</strain>
    </source>
</reference>
<evidence type="ECO:0000313" key="2">
    <source>
        <dbReference type="EMBL" id="SPO42985.1"/>
    </source>
</evidence>
<feature type="compositionally biased region" description="Basic residues" evidence="1">
    <location>
        <begin position="7"/>
        <end position="17"/>
    </location>
</feature>
<sequence length="134" mass="15150">MVERRLGRAWRGRARLKTRAERQVGRSKGGERGEAMRRLQAPIRADGVETHGEGSTSTSSNAGTARQSAQSQGEPKVARARADATTGTDTGEEERLPRQRFKPTQYNNVYMKRWRWGLAGQAWLWPVMKRLKVT</sequence>
<dbReference type="Proteomes" id="UP000325008">
    <property type="component" value="Unassembled WGS sequence"/>
</dbReference>
<feature type="region of interest" description="Disordered" evidence="1">
    <location>
        <begin position="1"/>
        <end position="100"/>
    </location>
</feature>
<feature type="compositionally biased region" description="Polar residues" evidence="1">
    <location>
        <begin position="61"/>
        <end position="73"/>
    </location>
</feature>
<dbReference type="EMBL" id="OOIQ01000001">
    <property type="protein sequence ID" value="SPO42985.1"/>
    <property type="molecule type" value="Genomic_DNA"/>
</dbReference>
<protein>
    <submittedName>
        <fullName evidence="2">Uncharacterized protein</fullName>
    </submittedName>
</protein>
<name>A0A5C3FH05_PSEA2</name>
<dbReference type="AlphaFoldDB" id="A0A5C3FH05"/>
<comment type="caution">
    <text evidence="2">The sequence shown here is derived from an EMBL/GenBank/DDBJ whole genome shotgun (WGS) entry which is preliminary data.</text>
</comment>
<accession>A0A5C3FH05</accession>
<keyword evidence="3" id="KW-1185">Reference proteome</keyword>
<evidence type="ECO:0000313" key="3">
    <source>
        <dbReference type="Proteomes" id="UP000325008"/>
    </source>
</evidence>
<proteinExistence type="predicted"/>
<feature type="compositionally biased region" description="Basic and acidic residues" evidence="1">
    <location>
        <begin position="18"/>
        <end position="37"/>
    </location>
</feature>
<organism evidence="2 3">
    <name type="scientific">Pseudozyma antarctica</name>
    <name type="common">Yeast</name>
    <name type="synonym">Candida antarctica</name>
    <dbReference type="NCBI Taxonomy" id="84753"/>
    <lineage>
        <taxon>Eukaryota</taxon>
        <taxon>Fungi</taxon>
        <taxon>Dikarya</taxon>
        <taxon>Basidiomycota</taxon>
        <taxon>Ustilaginomycotina</taxon>
        <taxon>Ustilaginomycetes</taxon>
        <taxon>Ustilaginales</taxon>
        <taxon>Ustilaginaceae</taxon>
        <taxon>Moesziomyces</taxon>
    </lineage>
</organism>
<evidence type="ECO:0000256" key="1">
    <source>
        <dbReference type="SAM" id="MobiDB-lite"/>
    </source>
</evidence>